<dbReference type="SUPFAM" id="SSF74877">
    <property type="entry name" value="Major surface antigen p30, SAG1"/>
    <property type="match status" value="2"/>
</dbReference>
<accession>A0A2A9MLC3</accession>
<evidence type="ECO:0000259" key="2">
    <source>
        <dbReference type="Pfam" id="PF04092"/>
    </source>
</evidence>
<name>A0A2A9MLC3_BESBE</name>
<gene>
    <name evidence="3" type="ORF">BESB_050080</name>
</gene>
<feature type="domain" description="SRS" evidence="2">
    <location>
        <begin position="5"/>
        <end position="63"/>
    </location>
</feature>
<dbReference type="Gene3D" id="2.60.40.1320">
    <property type="entry name" value="SRS domain"/>
    <property type="match status" value="2"/>
</dbReference>
<dbReference type="RefSeq" id="XP_029220825.1">
    <property type="nucleotide sequence ID" value="XM_029363459.1"/>
</dbReference>
<dbReference type="InterPro" id="IPR007226">
    <property type="entry name" value="SRS_dom"/>
</dbReference>
<dbReference type="VEuPathDB" id="ToxoDB:BESB_050080"/>
<keyword evidence="4" id="KW-1185">Reference proteome</keyword>
<protein>
    <submittedName>
        <fullName evidence="3">SAG-related sequence</fullName>
    </submittedName>
</protein>
<keyword evidence="1" id="KW-0732">Signal</keyword>
<dbReference type="GeneID" id="40309938"/>
<reference evidence="3 4" key="1">
    <citation type="submission" date="2017-09" db="EMBL/GenBank/DDBJ databases">
        <title>Genome sequencing of Besnoitia besnoiti strain Bb-Ger1.</title>
        <authorList>
            <person name="Schares G."/>
            <person name="Venepally P."/>
            <person name="Lorenzi H.A."/>
        </authorList>
    </citation>
    <scope>NUCLEOTIDE SEQUENCE [LARGE SCALE GENOMIC DNA]</scope>
    <source>
        <strain evidence="3 4">Bb-Ger1</strain>
    </source>
</reference>
<dbReference type="AlphaFoldDB" id="A0A2A9MLC3"/>
<dbReference type="PRINTS" id="PR01801">
    <property type="entry name" value="SURFCEANTIGN"/>
</dbReference>
<dbReference type="Pfam" id="PF04092">
    <property type="entry name" value="SAG"/>
    <property type="match status" value="2"/>
</dbReference>
<feature type="chain" id="PRO_5012857620" evidence="1">
    <location>
        <begin position="18"/>
        <end position="257"/>
    </location>
</feature>
<feature type="domain" description="SRS" evidence="2">
    <location>
        <begin position="74"/>
        <end position="202"/>
    </location>
</feature>
<evidence type="ECO:0000313" key="4">
    <source>
        <dbReference type="Proteomes" id="UP000224006"/>
    </source>
</evidence>
<organism evidence="3 4">
    <name type="scientific">Besnoitia besnoiti</name>
    <name type="common">Apicomplexan protozoan</name>
    <dbReference type="NCBI Taxonomy" id="94643"/>
    <lineage>
        <taxon>Eukaryota</taxon>
        <taxon>Sar</taxon>
        <taxon>Alveolata</taxon>
        <taxon>Apicomplexa</taxon>
        <taxon>Conoidasida</taxon>
        <taxon>Coccidia</taxon>
        <taxon>Eucoccidiorida</taxon>
        <taxon>Eimeriorina</taxon>
        <taxon>Sarcocystidae</taxon>
        <taxon>Besnoitia</taxon>
    </lineage>
</organism>
<proteinExistence type="predicted"/>
<dbReference type="Proteomes" id="UP000224006">
    <property type="component" value="Chromosome III"/>
</dbReference>
<evidence type="ECO:0000256" key="1">
    <source>
        <dbReference type="SAM" id="SignalP"/>
    </source>
</evidence>
<dbReference type="GO" id="GO:0016020">
    <property type="term" value="C:membrane"/>
    <property type="evidence" value="ECO:0007669"/>
    <property type="project" value="InterPro"/>
</dbReference>
<dbReference type="InterPro" id="IPR036755">
    <property type="entry name" value="SRS_dom_sf"/>
</dbReference>
<comment type="caution">
    <text evidence="3">The sequence shown here is derived from an EMBL/GenBank/DDBJ whole genome shotgun (WGS) entry which is preliminary data.</text>
</comment>
<dbReference type="InterPro" id="IPR028352">
    <property type="entry name" value="Surface_antig_SAG1"/>
</dbReference>
<evidence type="ECO:0000313" key="3">
    <source>
        <dbReference type="EMBL" id="PFH36816.1"/>
    </source>
</evidence>
<sequence length="257" mass="27298">MNVNTLLVLSSATVGWADREADGEQAKALTIKKENLPYVDGSFRVGCMDQSANETKCTVDVKVAARASATEGQKAICAYGRESNAKKQEVTLSSARNSFTLVCGDKGEIVQASYKVAHCPVGKGEEALENCKEDYKTILPDYQEGWWTEENNKSITMKIPEDKFPEQDGSFMVPCQKAKNSDDKERPNALQDGSVCTVDVRILGVGKPSSSFPSPAVATGVSVFVIGAELLALAAPAGANCNSGATHSDAGHCAVIL</sequence>
<feature type="signal peptide" evidence="1">
    <location>
        <begin position="1"/>
        <end position="17"/>
    </location>
</feature>
<dbReference type="EMBL" id="NWUJ01000003">
    <property type="protein sequence ID" value="PFH36816.1"/>
    <property type="molecule type" value="Genomic_DNA"/>
</dbReference>
<dbReference type="KEGG" id="bbes:BESB_050080"/>